<dbReference type="InterPro" id="IPR041620">
    <property type="entry name" value="CdiA_C_tRNase"/>
</dbReference>
<evidence type="ECO:0000313" key="6">
    <source>
        <dbReference type="Proteomes" id="UP000215033"/>
    </source>
</evidence>
<dbReference type="InterPro" id="IPR006528">
    <property type="entry name" value="Phage_head_morphogenesis_dom"/>
</dbReference>
<name>A0AB38DNV4_9NEIS</name>
<evidence type="ECO:0000259" key="1">
    <source>
        <dbReference type="Pfam" id="PF04233"/>
    </source>
</evidence>
<accession>A0AB38DNV4</accession>
<protein>
    <submittedName>
        <fullName evidence="4">Phage-like protein</fullName>
    </submittedName>
</protein>
<evidence type="ECO:0000313" key="3">
    <source>
        <dbReference type="EMBL" id="OSI09277.1"/>
    </source>
</evidence>
<dbReference type="Pfam" id="PF18664">
    <property type="entry name" value="CdiA_C_tRNase"/>
    <property type="match status" value="1"/>
</dbReference>
<dbReference type="Proteomes" id="UP000193466">
    <property type="component" value="Unassembled WGS sequence"/>
</dbReference>
<sequence>MELRFNSLIDRAALGFLKSKKLLPGFSHYDVWLYEHAVAFTVAKMMDKDMLADVQTALTDAMQNGTTFADFKKRLKPYLMARGWWGESVMLDPVDGVPKVVQLGSTRRLRTIFHTNLQTSYAAGQWARVQNRKAALPYLKYIPSAATHKRDAHKTYYNLILPVEHELWNTIFPPNGYGCLCGVRQLTKTQALRERGEDIAKDPDGFTDAQKEAHKQGRLEDSPNIETIEFTNPRTGQTVRIPADITPSFAHNHGDRVGALQQLFGKRHGQDALNKMIAEREAYLDAKLRPVGVGITSFAGLKADKSEVARLLEDKAQKKHTLHEAEAAALWQQAYGVKLERYDLDNANPPDFLVATDSARETWPTLDFMFTADADNEYKLERFNRFFAHDEAAWLKTQSNIQKHLKKADIVPLDLRLLNALNRAKVIAYVVSLPEEQRNQITLIFGDKK</sequence>
<reference evidence="4 6" key="2">
    <citation type="submission" date="2017-06" db="EMBL/GenBank/DDBJ databases">
        <authorList>
            <consortium name="Pathogen Informatics"/>
        </authorList>
    </citation>
    <scope>NUCLEOTIDE SEQUENCE [LARGE SCALE GENOMIC DNA]</scope>
    <source>
        <strain evidence="4 6">NCTC12230</strain>
    </source>
</reference>
<dbReference type="Proteomes" id="UP000215033">
    <property type="component" value="Chromosome 1"/>
</dbReference>
<dbReference type="AlphaFoldDB" id="A0AB38DNV4"/>
<dbReference type="Pfam" id="PF04233">
    <property type="entry name" value="Phage_Mu_F"/>
    <property type="match status" value="1"/>
</dbReference>
<keyword evidence="5" id="KW-1185">Reference proteome</keyword>
<gene>
    <name evidence="3" type="ORF">BWD10_10130</name>
    <name evidence="4" type="ORF">SAMEA4504057_00163</name>
</gene>
<reference evidence="3 5" key="1">
    <citation type="submission" date="2017-01" db="EMBL/GenBank/DDBJ databases">
        <authorList>
            <person name="Wolfgang W.J."/>
            <person name="Cole J."/>
            <person name="Wroblewski D."/>
            <person name="Mcginnis J."/>
            <person name="Musser K.A."/>
        </authorList>
    </citation>
    <scope>NUCLEOTIDE SEQUENCE [LARGE SCALE GENOMIC DNA]</scope>
    <source>
        <strain evidence="3 5">DSM 21643</strain>
    </source>
</reference>
<evidence type="ECO:0000313" key="4">
    <source>
        <dbReference type="EMBL" id="SNU78687.1"/>
    </source>
</evidence>
<dbReference type="KEGG" id="nzo:SAMEA4504057_0163"/>
<proteinExistence type="predicted"/>
<evidence type="ECO:0000313" key="5">
    <source>
        <dbReference type="Proteomes" id="UP000193466"/>
    </source>
</evidence>
<evidence type="ECO:0000259" key="2">
    <source>
        <dbReference type="Pfam" id="PF18664"/>
    </source>
</evidence>
<feature type="domain" description="CdiA C-terminal tRNase" evidence="2">
    <location>
        <begin position="323"/>
        <end position="442"/>
    </location>
</feature>
<dbReference type="EMBL" id="LT906434">
    <property type="protein sequence ID" value="SNU78687.1"/>
    <property type="molecule type" value="Genomic_DNA"/>
</dbReference>
<dbReference type="EMBL" id="MTBM01000015">
    <property type="protein sequence ID" value="OSI09277.1"/>
    <property type="molecule type" value="Genomic_DNA"/>
</dbReference>
<dbReference type="RefSeq" id="WP_085364225.1">
    <property type="nucleotide sequence ID" value="NZ_LT906434.1"/>
</dbReference>
<feature type="domain" description="Phage head morphogenesis" evidence="1">
    <location>
        <begin position="53"/>
        <end position="183"/>
    </location>
</feature>
<dbReference type="CDD" id="cd20726">
    <property type="entry name" value="CDI_toxin_BpE479_tRNase-like"/>
    <property type="match status" value="1"/>
</dbReference>
<organism evidence="4 6">
    <name type="scientific">Neisseria zoodegmatis</name>
    <dbReference type="NCBI Taxonomy" id="326523"/>
    <lineage>
        <taxon>Bacteria</taxon>
        <taxon>Pseudomonadati</taxon>
        <taxon>Pseudomonadota</taxon>
        <taxon>Betaproteobacteria</taxon>
        <taxon>Neisseriales</taxon>
        <taxon>Neisseriaceae</taxon>
        <taxon>Neisseria</taxon>
    </lineage>
</organism>